<dbReference type="Proteomes" id="UP000325313">
    <property type="component" value="Unassembled WGS sequence"/>
</dbReference>
<evidence type="ECO:0000313" key="4">
    <source>
        <dbReference type="Proteomes" id="UP000324748"/>
    </source>
</evidence>
<organism evidence="2 4">
    <name type="scientific">Puccinia graminis f. sp. tritici</name>
    <dbReference type="NCBI Taxonomy" id="56615"/>
    <lineage>
        <taxon>Eukaryota</taxon>
        <taxon>Fungi</taxon>
        <taxon>Dikarya</taxon>
        <taxon>Basidiomycota</taxon>
        <taxon>Pucciniomycotina</taxon>
        <taxon>Pucciniomycetes</taxon>
        <taxon>Pucciniales</taxon>
        <taxon>Pucciniaceae</taxon>
        <taxon>Puccinia</taxon>
    </lineage>
</organism>
<comment type="caution">
    <text evidence="2">The sequence shown here is derived from an EMBL/GenBank/DDBJ whole genome shotgun (WGS) entry which is preliminary data.</text>
</comment>
<accession>A0A5B0NW14</accession>
<protein>
    <submittedName>
        <fullName evidence="2">Uncharacterized protein</fullName>
    </submittedName>
</protein>
<feature type="compositionally biased region" description="Polar residues" evidence="1">
    <location>
        <begin position="295"/>
        <end position="330"/>
    </location>
</feature>
<dbReference type="EMBL" id="VSWC01000080">
    <property type="protein sequence ID" value="KAA1093143.1"/>
    <property type="molecule type" value="Genomic_DNA"/>
</dbReference>
<evidence type="ECO:0000313" key="5">
    <source>
        <dbReference type="Proteomes" id="UP000325313"/>
    </source>
</evidence>
<feature type="region of interest" description="Disordered" evidence="1">
    <location>
        <begin position="255"/>
        <end position="348"/>
    </location>
</feature>
<feature type="compositionally biased region" description="Polar residues" evidence="1">
    <location>
        <begin position="337"/>
        <end position="348"/>
    </location>
</feature>
<feature type="region of interest" description="Disordered" evidence="1">
    <location>
        <begin position="43"/>
        <end position="85"/>
    </location>
</feature>
<reference evidence="4 5" key="1">
    <citation type="submission" date="2019-05" db="EMBL/GenBank/DDBJ databases">
        <title>Emergence of the Ug99 lineage of the wheat stem rust pathogen through somatic hybridization.</title>
        <authorList>
            <person name="Li F."/>
            <person name="Upadhyaya N.M."/>
            <person name="Sperschneider J."/>
            <person name="Matny O."/>
            <person name="Nguyen-Phuc H."/>
            <person name="Mago R."/>
            <person name="Raley C."/>
            <person name="Miller M.E."/>
            <person name="Silverstein K.A.T."/>
            <person name="Henningsen E."/>
            <person name="Hirsch C.D."/>
            <person name="Visser B."/>
            <person name="Pretorius Z.A."/>
            <person name="Steffenson B.J."/>
            <person name="Schwessinger B."/>
            <person name="Dodds P.N."/>
            <person name="Figueroa M."/>
        </authorList>
    </citation>
    <scope>NUCLEOTIDE SEQUENCE [LARGE SCALE GENOMIC DNA]</scope>
    <source>
        <strain evidence="2">21-0</strain>
        <strain evidence="3 5">Ug99</strain>
    </source>
</reference>
<feature type="compositionally biased region" description="Acidic residues" evidence="1">
    <location>
        <begin position="225"/>
        <end position="241"/>
    </location>
</feature>
<dbReference type="AlphaFoldDB" id="A0A5B0NW14"/>
<feature type="compositionally biased region" description="Basic and acidic residues" evidence="1">
    <location>
        <begin position="275"/>
        <end position="285"/>
    </location>
</feature>
<name>A0A5B0NW14_PUCGR</name>
<dbReference type="Proteomes" id="UP000324748">
    <property type="component" value="Unassembled WGS sequence"/>
</dbReference>
<keyword evidence="4" id="KW-1185">Reference proteome</keyword>
<feature type="compositionally biased region" description="Polar residues" evidence="1">
    <location>
        <begin position="76"/>
        <end position="85"/>
    </location>
</feature>
<evidence type="ECO:0000256" key="1">
    <source>
        <dbReference type="SAM" id="MobiDB-lite"/>
    </source>
</evidence>
<feature type="region of interest" description="Disordered" evidence="1">
    <location>
        <begin position="219"/>
        <end position="241"/>
    </location>
</feature>
<dbReference type="OrthoDB" id="2500956at2759"/>
<evidence type="ECO:0000313" key="3">
    <source>
        <dbReference type="EMBL" id="KAA1135033.1"/>
    </source>
</evidence>
<gene>
    <name evidence="2" type="ORF">PGT21_026531</name>
    <name evidence="3" type="ORF">PGTUg99_012970</name>
</gene>
<evidence type="ECO:0000313" key="2">
    <source>
        <dbReference type="EMBL" id="KAA1093143.1"/>
    </source>
</evidence>
<proteinExistence type="predicted"/>
<dbReference type="EMBL" id="VDEP01000042">
    <property type="protein sequence ID" value="KAA1135033.1"/>
    <property type="molecule type" value="Genomic_DNA"/>
</dbReference>
<feature type="compositionally biased region" description="Low complexity" evidence="1">
    <location>
        <begin position="44"/>
        <end position="53"/>
    </location>
</feature>
<sequence length="348" mass="37687">MLFLFTRVGPIDQNGASNTSSSILEASSRDLRKAKSTPILRINGIPPTVTGIPPTHPPATDSPELAADASGVPSALSHTTSNTSTAARLACPKPPYIPDQAYNRHSSFTRKIRYRLSSLNRGSGSPVIQPVSSLTRADELKGLDSKAFRLLPINASGTMSPTSEEYTSDVYNQAKALSAFSTRDRSQSVFDSKTPYTNSMAFFKGGLNKAHKFIGRALEGFPDKESEEEVSDESHDEDEDDLNMLYTVMVPLEFPDEEDGENTSSSSSSSPFEPDFDKDRSKNHSDGIPGYCFKKQSSSCLSTNNQPLAPQNEPPTNGIDSTLLSQFTSNPKPPSVPSQQSDLNQSPL</sequence>